<dbReference type="EMBL" id="JACIBS010000001">
    <property type="protein sequence ID" value="MBB3662575.1"/>
    <property type="molecule type" value="Genomic_DNA"/>
</dbReference>
<keyword evidence="1" id="KW-0678">Repressor</keyword>
<reference evidence="7 8" key="1">
    <citation type="submission" date="2020-08" db="EMBL/GenBank/DDBJ databases">
        <title>Sequencing the genomes of 1000 actinobacteria strains.</title>
        <authorList>
            <person name="Klenk H.-P."/>
        </authorList>
    </citation>
    <scope>NUCLEOTIDE SEQUENCE [LARGE SCALE GENOMIC DNA]</scope>
    <source>
        <strain evidence="7 8">DSM 45267</strain>
    </source>
</reference>
<dbReference type="Gene3D" id="1.10.357.10">
    <property type="entry name" value="Tetracycline Repressor, domain 2"/>
    <property type="match status" value="1"/>
</dbReference>
<dbReference type="GO" id="GO:0000976">
    <property type="term" value="F:transcription cis-regulatory region binding"/>
    <property type="evidence" value="ECO:0007669"/>
    <property type="project" value="TreeGrafter"/>
</dbReference>
<dbReference type="Proteomes" id="UP000564573">
    <property type="component" value="Unassembled WGS sequence"/>
</dbReference>
<evidence type="ECO:0000256" key="1">
    <source>
        <dbReference type="ARBA" id="ARBA00022491"/>
    </source>
</evidence>
<evidence type="ECO:0000313" key="7">
    <source>
        <dbReference type="EMBL" id="MBB3662575.1"/>
    </source>
</evidence>
<dbReference type="InterPro" id="IPR001647">
    <property type="entry name" value="HTH_TetR"/>
</dbReference>
<dbReference type="Pfam" id="PF00440">
    <property type="entry name" value="TetR_N"/>
    <property type="match status" value="1"/>
</dbReference>
<keyword evidence="2" id="KW-0805">Transcription regulation</keyword>
<dbReference type="InterPro" id="IPR050109">
    <property type="entry name" value="HTH-type_TetR-like_transc_reg"/>
</dbReference>
<evidence type="ECO:0000256" key="3">
    <source>
        <dbReference type="ARBA" id="ARBA00023125"/>
    </source>
</evidence>
<dbReference type="InterPro" id="IPR039538">
    <property type="entry name" value="BetI_C"/>
</dbReference>
<dbReference type="InterPro" id="IPR009057">
    <property type="entry name" value="Homeodomain-like_sf"/>
</dbReference>
<evidence type="ECO:0000256" key="2">
    <source>
        <dbReference type="ARBA" id="ARBA00023015"/>
    </source>
</evidence>
<dbReference type="PROSITE" id="PS50977">
    <property type="entry name" value="HTH_TETR_2"/>
    <property type="match status" value="1"/>
</dbReference>
<evidence type="ECO:0000256" key="5">
    <source>
        <dbReference type="PROSITE-ProRule" id="PRU00335"/>
    </source>
</evidence>
<gene>
    <name evidence="7" type="ORF">FB384_001479</name>
</gene>
<dbReference type="Pfam" id="PF13977">
    <property type="entry name" value="TetR_C_6"/>
    <property type="match status" value="1"/>
</dbReference>
<dbReference type="GO" id="GO:0003700">
    <property type="term" value="F:DNA-binding transcription factor activity"/>
    <property type="evidence" value="ECO:0007669"/>
    <property type="project" value="TreeGrafter"/>
</dbReference>
<feature type="DNA-binding region" description="H-T-H motif" evidence="5">
    <location>
        <begin position="31"/>
        <end position="50"/>
    </location>
</feature>
<dbReference type="InterPro" id="IPR036271">
    <property type="entry name" value="Tet_transcr_reg_TetR-rel_C_sf"/>
</dbReference>
<dbReference type="SUPFAM" id="SSF46689">
    <property type="entry name" value="Homeodomain-like"/>
    <property type="match status" value="1"/>
</dbReference>
<comment type="caution">
    <text evidence="7">The sequence shown here is derived from an EMBL/GenBank/DDBJ whole genome shotgun (WGS) entry which is preliminary data.</text>
</comment>
<accession>A0A839XRR2</accession>
<keyword evidence="3 5" id="KW-0238">DNA-binding</keyword>
<dbReference type="PANTHER" id="PTHR30055:SF234">
    <property type="entry name" value="HTH-TYPE TRANSCRIPTIONAL REGULATOR BETI"/>
    <property type="match status" value="1"/>
</dbReference>
<dbReference type="PANTHER" id="PTHR30055">
    <property type="entry name" value="HTH-TYPE TRANSCRIPTIONAL REGULATOR RUTR"/>
    <property type="match status" value="1"/>
</dbReference>
<name>A0A839XRR2_9PSEU</name>
<dbReference type="AlphaFoldDB" id="A0A839XRR2"/>
<dbReference type="SUPFAM" id="SSF48498">
    <property type="entry name" value="Tetracyclin repressor-like, C-terminal domain"/>
    <property type="match status" value="1"/>
</dbReference>
<organism evidence="7 8">
    <name type="scientific">Prauserella sediminis</name>
    <dbReference type="NCBI Taxonomy" id="577680"/>
    <lineage>
        <taxon>Bacteria</taxon>
        <taxon>Bacillati</taxon>
        <taxon>Actinomycetota</taxon>
        <taxon>Actinomycetes</taxon>
        <taxon>Pseudonocardiales</taxon>
        <taxon>Pseudonocardiaceae</taxon>
        <taxon>Prauserella</taxon>
        <taxon>Prauserella salsuginis group</taxon>
    </lineage>
</organism>
<evidence type="ECO:0000313" key="8">
    <source>
        <dbReference type="Proteomes" id="UP000564573"/>
    </source>
</evidence>
<sequence length="212" mass="22789">MPPRIEPEHRRRQVIEAAFRIVVAAGLEGLSLRKVAEEAGLNIGSVRHYFDGHLDLLAAAAQEAGDRMARRLAKHPVEQLGELRGSDALDAVQALIEEVLPLDEQRRDETIVVVELVMASRTRPVFHEMAERMGTDLADVLQMALQALGVRAPGTESARLAALISGMTVEAVTPHSEFGPDVIRATLRAQLEALVPGPTASAGSTGSLEDTP</sequence>
<proteinExistence type="predicted"/>
<dbReference type="RefSeq" id="WP_183780645.1">
    <property type="nucleotide sequence ID" value="NZ_JACIBS010000001.1"/>
</dbReference>
<protein>
    <submittedName>
        <fullName evidence="7">AcrR family transcriptional regulator</fullName>
    </submittedName>
</protein>
<evidence type="ECO:0000259" key="6">
    <source>
        <dbReference type="PROSITE" id="PS50977"/>
    </source>
</evidence>
<keyword evidence="8" id="KW-1185">Reference proteome</keyword>
<keyword evidence="4" id="KW-0804">Transcription</keyword>
<evidence type="ECO:0000256" key="4">
    <source>
        <dbReference type="ARBA" id="ARBA00023163"/>
    </source>
</evidence>
<feature type="domain" description="HTH tetR-type" evidence="6">
    <location>
        <begin position="8"/>
        <end position="68"/>
    </location>
</feature>